<dbReference type="PANTHER" id="PTHR14359:SF6">
    <property type="entry name" value="PHOSPHOPANTOTHENOYLCYSTEINE DECARBOXYLASE"/>
    <property type="match status" value="1"/>
</dbReference>
<reference evidence="2 3" key="1">
    <citation type="submission" date="2018-03" db="EMBL/GenBank/DDBJ databases">
        <title>Bacteriophage NCPPB3778 and a type I-E CRISPR drive the evolution of the US Biological Select Agent, Rathayibacter toxicus.</title>
        <authorList>
            <person name="Davis E.W.II."/>
            <person name="Tabima J.F."/>
            <person name="Weisberg A.J."/>
            <person name="Dantas Lopes L."/>
            <person name="Wiseman M.S."/>
            <person name="Wiseman M.S."/>
            <person name="Pupko T."/>
            <person name="Belcher M.S."/>
            <person name="Sechler A.J."/>
            <person name="Tancos M.A."/>
            <person name="Schroeder B.K."/>
            <person name="Murray T.D."/>
            <person name="Luster D.G."/>
            <person name="Schneider W.L."/>
            <person name="Rogers E."/>
            <person name="Andreote F.D."/>
            <person name="Grunwald N.J."/>
            <person name="Putnam M.L."/>
            <person name="Chang J.H."/>
        </authorList>
    </citation>
    <scope>NUCLEOTIDE SEQUENCE [LARGE SCALE GENOMIC DNA]</scope>
    <source>
        <strain evidence="2 3">DSM 15932</strain>
    </source>
</reference>
<dbReference type="GO" id="GO:0071513">
    <property type="term" value="C:phosphopantothenoylcysteine decarboxylase complex"/>
    <property type="evidence" value="ECO:0007669"/>
    <property type="project" value="TreeGrafter"/>
</dbReference>
<sequence>MASVDRLLLGMSGSPAVLSVLPVLAAARGSLVGSYSVVMTPSACRLVSPTTVGSLLHAEVFVETFALTRGEPPHRWLASHCDAALVAPATATTLSALAHGSTGTLLTLTLANVNAPVGLVPALNEDMLARPAIQRCLTLLESDGFVFVSEEPGAATDLTGRAQAGVSKHGLCRLIVQLGRLASVQEDHD</sequence>
<name>A0A3T0T0T7_9MICO</name>
<gene>
    <name evidence="2" type="ORF">C1I64_09460</name>
</gene>
<dbReference type="Gene3D" id="3.40.50.1950">
    <property type="entry name" value="Flavin prenyltransferase-like"/>
    <property type="match status" value="1"/>
</dbReference>
<dbReference type="InterPro" id="IPR003382">
    <property type="entry name" value="Flavoprotein"/>
</dbReference>
<dbReference type="KEGG" id="rfs:C1I64_09460"/>
<dbReference type="PANTHER" id="PTHR14359">
    <property type="entry name" value="HOMO-OLIGOMERIC FLAVIN CONTAINING CYS DECARBOXYLASE FAMILY"/>
    <property type="match status" value="1"/>
</dbReference>
<feature type="domain" description="Flavoprotein" evidence="1">
    <location>
        <begin position="6"/>
        <end position="140"/>
    </location>
</feature>
<accession>A0A3T0T0T7</accession>
<dbReference type="GO" id="GO:0004633">
    <property type="term" value="F:phosphopantothenoylcysteine decarboxylase activity"/>
    <property type="evidence" value="ECO:0007669"/>
    <property type="project" value="TreeGrafter"/>
</dbReference>
<evidence type="ECO:0000313" key="3">
    <source>
        <dbReference type="Proteomes" id="UP000285317"/>
    </source>
</evidence>
<dbReference type="Pfam" id="PF02441">
    <property type="entry name" value="Flavoprotein"/>
    <property type="match status" value="1"/>
</dbReference>
<dbReference type="GO" id="GO:0010181">
    <property type="term" value="F:FMN binding"/>
    <property type="evidence" value="ECO:0007669"/>
    <property type="project" value="TreeGrafter"/>
</dbReference>
<dbReference type="RefSeq" id="WP_127887025.1">
    <property type="nucleotide sequence ID" value="NZ_CP028137.1"/>
</dbReference>
<dbReference type="InterPro" id="IPR036551">
    <property type="entry name" value="Flavin_trans-like"/>
</dbReference>
<protein>
    <recommendedName>
        <fullName evidence="1">Flavoprotein domain-containing protein</fullName>
    </recommendedName>
</protein>
<dbReference type="EMBL" id="CP028137">
    <property type="protein sequence ID" value="AZZ52256.1"/>
    <property type="molecule type" value="Genomic_DNA"/>
</dbReference>
<organism evidence="2 3">
    <name type="scientific">Rathayibacter festucae DSM 15932</name>
    <dbReference type="NCBI Taxonomy" id="1328866"/>
    <lineage>
        <taxon>Bacteria</taxon>
        <taxon>Bacillati</taxon>
        <taxon>Actinomycetota</taxon>
        <taxon>Actinomycetes</taxon>
        <taxon>Micrococcales</taxon>
        <taxon>Microbacteriaceae</taxon>
        <taxon>Rathayibacter</taxon>
    </lineage>
</organism>
<dbReference type="AlphaFoldDB" id="A0A3T0T0T7"/>
<dbReference type="GO" id="GO:0015937">
    <property type="term" value="P:coenzyme A biosynthetic process"/>
    <property type="evidence" value="ECO:0007669"/>
    <property type="project" value="TreeGrafter"/>
</dbReference>
<dbReference type="SUPFAM" id="SSF52507">
    <property type="entry name" value="Homo-oligomeric flavin-containing Cys decarboxylases, HFCD"/>
    <property type="match status" value="1"/>
</dbReference>
<evidence type="ECO:0000313" key="2">
    <source>
        <dbReference type="EMBL" id="AZZ52256.1"/>
    </source>
</evidence>
<evidence type="ECO:0000259" key="1">
    <source>
        <dbReference type="Pfam" id="PF02441"/>
    </source>
</evidence>
<dbReference type="Proteomes" id="UP000285317">
    <property type="component" value="Chromosome"/>
</dbReference>
<proteinExistence type="predicted"/>